<dbReference type="SUPFAM" id="SSF55811">
    <property type="entry name" value="Nudix"/>
    <property type="match status" value="1"/>
</dbReference>
<dbReference type="InterPro" id="IPR015797">
    <property type="entry name" value="NUDIX_hydrolase-like_dom_sf"/>
</dbReference>
<protein>
    <recommendedName>
        <fullName evidence="2">Nudix hydrolase domain-containing protein</fullName>
    </recommendedName>
</protein>
<evidence type="ECO:0008006" key="2">
    <source>
        <dbReference type="Google" id="ProtNLM"/>
    </source>
</evidence>
<feature type="non-terminal residue" evidence="1">
    <location>
        <position position="44"/>
    </location>
</feature>
<name>A0A382AHI3_9ZZZZ</name>
<gene>
    <name evidence="1" type="ORF">METZ01_LOCUS153820</name>
</gene>
<dbReference type="Gene3D" id="3.90.79.10">
    <property type="entry name" value="Nucleoside Triphosphate Pyrophosphohydrolase"/>
    <property type="match status" value="1"/>
</dbReference>
<dbReference type="AlphaFoldDB" id="A0A382AHI3"/>
<proteinExistence type="predicted"/>
<reference evidence="1" key="1">
    <citation type="submission" date="2018-05" db="EMBL/GenBank/DDBJ databases">
        <authorList>
            <person name="Lanie J.A."/>
            <person name="Ng W.-L."/>
            <person name="Kazmierczak K.M."/>
            <person name="Andrzejewski T.M."/>
            <person name="Davidsen T.M."/>
            <person name="Wayne K.J."/>
            <person name="Tettelin H."/>
            <person name="Glass J.I."/>
            <person name="Rusch D."/>
            <person name="Podicherti R."/>
            <person name="Tsui H.-C.T."/>
            <person name="Winkler M.E."/>
        </authorList>
    </citation>
    <scope>NUCLEOTIDE SEQUENCE</scope>
</reference>
<evidence type="ECO:0000313" key="1">
    <source>
        <dbReference type="EMBL" id="SVB00966.1"/>
    </source>
</evidence>
<sequence length="44" mass="4802">MNDIDEHGFRANVGIILINNCDQVLLGGRIGTKGWQFPQGGIHP</sequence>
<organism evidence="1">
    <name type="scientific">marine metagenome</name>
    <dbReference type="NCBI Taxonomy" id="408172"/>
    <lineage>
        <taxon>unclassified sequences</taxon>
        <taxon>metagenomes</taxon>
        <taxon>ecological metagenomes</taxon>
    </lineage>
</organism>
<accession>A0A382AHI3</accession>
<dbReference type="EMBL" id="UINC01025419">
    <property type="protein sequence ID" value="SVB00966.1"/>
    <property type="molecule type" value="Genomic_DNA"/>
</dbReference>